<evidence type="ECO:0000256" key="3">
    <source>
        <dbReference type="SAM" id="Phobius"/>
    </source>
</evidence>
<dbReference type="AlphaFoldDB" id="A0A5J5H7A4"/>
<name>A0A5J5H7A4_9BACI</name>
<feature type="transmembrane region" description="Helical" evidence="3">
    <location>
        <begin position="315"/>
        <end position="336"/>
    </location>
</feature>
<feature type="transmembrane region" description="Helical" evidence="3">
    <location>
        <begin position="88"/>
        <end position="105"/>
    </location>
</feature>
<feature type="transmembrane region" description="Helical" evidence="3">
    <location>
        <begin position="139"/>
        <end position="159"/>
    </location>
</feature>
<keyword evidence="5" id="KW-0808">Transferase</keyword>
<dbReference type="Pfam" id="PF01757">
    <property type="entry name" value="Acyl_transf_3"/>
    <property type="match status" value="1"/>
</dbReference>
<feature type="transmembrane region" description="Helical" evidence="3">
    <location>
        <begin position="42"/>
        <end position="67"/>
    </location>
</feature>
<evidence type="ECO:0000313" key="5">
    <source>
        <dbReference type="EMBL" id="KAA9015513.1"/>
    </source>
</evidence>
<evidence type="ECO:0000313" key="6">
    <source>
        <dbReference type="Proteomes" id="UP000326671"/>
    </source>
</evidence>
<feature type="transmembrane region" description="Helical" evidence="3">
    <location>
        <begin position="243"/>
        <end position="265"/>
    </location>
</feature>
<keyword evidence="3" id="KW-0812">Transmembrane</keyword>
<dbReference type="GO" id="GO:0016020">
    <property type="term" value="C:membrane"/>
    <property type="evidence" value="ECO:0007669"/>
    <property type="project" value="TreeGrafter"/>
</dbReference>
<dbReference type="GO" id="GO:0016747">
    <property type="term" value="F:acyltransferase activity, transferring groups other than amino-acyl groups"/>
    <property type="evidence" value="ECO:0007669"/>
    <property type="project" value="InterPro"/>
</dbReference>
<dbReference type="InterPro" id="IPR050879">
    <property type="entry name" value="Acyltransferase_3"/>
</dbReference>
<keyword evidence="3" id="KW-1133">Transmembrane helix</keyword>
<feature type="transmembrane region" description="Helical" evidence="3">
    <location>
        <begin position="14"/>
        <end position="36"/>
    </location>
</feature>
<proteinExistence type="inferred from homology"/>
<organism evidence="5 6">
    <name type="scientific">Niallia endozanthoxylica</name>
    <dbReference type="NCBI Taxonomy" id="2036016"/>
    <lineage>
        <taxon>Bacteria</taxon>
        <taxon>Bacillati</taxon>
        <taxon>Bacillota</taxon>
        <taxon>Bacilli</taxon>
        <taxon>Bacillales</taxon>
        <taxon>Bacillaceae</taxon>
        <taxon>Niallia</taxon>
    </lineage>
</organism>
<dbReference type="OrthoDB" id="290051at2"/>
<gene>
    <name evidence="5" type="ORF">F4V44_22935</name>
</gene>
<dbReference type="PANTHER" id="PTHR23028">
    <property type="entry name" value="ACETYLTRANSFERASE"/>
    <property type="match status" value="1"/>
</dbReference>
<keyword evidence="6" id="KW-1185">Reference proteome</keyword>
<comment type="subcellular location">
    <subcellularLocation>
        <location evidence="1">Membrane</location>
    </subcellularLocation>
</comment>
<protein>
    <submittedName>
        <fullName evidence="5">Acyltransferase</fullName>
    </submittedName>
</protein>
<reference evidence="5 6" key="1">
    <citation type="submission" date="2019-09" db="EMBL/GenBank/DDBJ databases">
        <title>Whole genome sequences of isolates from the Mars Exploration Rovers.</title>
        <authorList>
            <person name="Seuylemezian A."/>
            <person name="Vaishampayan P."/>
        </authorList>
    </citation>
    <scope>NUCLEOTIDE SEQUENCE [LARGE SCALE GENOMIC DNA]</scope>
    <source>
        <strain evidence="5 6">MER_TA_151</strain>
    </source>
</reference>
<feature type="transmembrane region" description="Helical" evidence="3">
    <location>
        <begin position="166"/>
        <end position="185"/>
    </location>
</feature>
<accession>A0A5J5H7A4</accession>
<dbReference type="EMBL" id="VYKL01000041">
    <property type="protein sequence ID" value="KAA9015513.1"/>
    <property type="molecule type" value="Genomic_DNA"/>
</dbReference>
<feature type="domain" description="Acyltransferase 3" evidence="4">
    <location>
        <begin position="16"/>
        <end position="332"/>
    </location>
</feature>
<sequence>MYTMERKKLELIQFSRALVPFLVMLFHLSGTMMAYFDYNLLGFSFIPISGGVNYFFALSGFMMYYIYRGRIGQMHQLKSFLFNRFIRVYPLYWLLTCLFLFVLFLNPDFSVGHETDIDTLITSFLLIQSPTELEPVLNVAWSLVHTVFFYFVFSLLFFSKVNISRVIITIWALLTIAFSLGYLYIDHYLIRFFFNQYNLIFLAGIFCAYCITHFKMNVKVSILLIIIGGMGFPVIWLNSIHSFIPISFDMGTGLASALIILGLGSVDMQKDMNIPRIFNYIGNAAFSIYLSHNFALDLLSELISQLSVYDYLGGWLTSMVLLFLMLSIGCLVHSFIEKPLVQLIKKGIFEKRNSLFDPVKKTV</sequence>
<evidence type="ECO:0000256" key="2">
    <source>
        <dbReference type="ARBA" id="ARBA00007400"/>
    </source>
</evidence>
<dbReference type="InterPro" id="IPR002656">
    <property type="entry name" value="Acyl_transf_3_dom"/>
</dbReference>
<feature type="transmembrane region" description="Helical" evidence="3">
    <location>
        <begin position="221"/>
        <end position="237"/>
    </location>
</feature>
<comment type="caution">
    <text evidence="5">The sequence shown here is derived from an EMBL/GenBank/DDBJ whole genome shotgun (WGS) entry which is preliminary data.</text>
</comment>
<feature type="transmembrane region" description="Helical" evidence="3">
    <location>
        <begin position="197"/>
        <end position="214"/>
    </location>
</feature>
<dbReference type="GO" id="GO:0000271">
    <property type="term" value="P:polysaccharide biosynthetic process"/>
    <property type="evidence" value="ECO:0007669"/>
    <property type="project" value="TreeGrafter"/>
</dbReference>
<feature type="transmembrane region" description="Helical" evidence="3">
    <location>
        <begin position="277"/>
        <end position="295"/>
    </location>
</feature>
<keyword evidence="3" id="KW-0472">Membrane</keyword>
<evidence type="ECO:0000256" key="1">
    <source>
        <dbReference type="ARBA" id="ARBA00004370"/>
    </source>
</evidence>
<evidence type="ECO:0000259" key="4">
    <source>
        <dbReference type="Pfam" id="PF01757"/>
    </source>
</evidence>
<comment type="similarity">
    <text evidence="2">Belongs to the acyltransferase 3 family.</text>
</comment>
<dbReference type="Proteomes" id="UP000326671">
    <property type="component" value="Unassembled WGS sequence"/>
</dbReference>
<dbReference type="PANTHER" id="PTHR23028:SF53">
    <property type="entry name" value="ACYL_TRANSF_3 DOMAIN-CONTAINING PROTEIN"/>
    <property type="match status" value="1"/>
</dbReference>
<keyword evidence="5" id="KW-0012">Acyltransferase</keyword>